<dbReference type="AlphaFoldDB" id="A0A9Q1JLI8"/>
<name>A0A9Q1JLI8_9CARY</name>
<protein>
    <submittedName>
        <fullName evidence="2">Uncharacterized protein</fullName>
    </submittedName>
</protein>
<dbReference type="PANTHER" id="PTHR34835:SF90">
    <property type="entry name" value="AMINOTRANSFERASE-LIKE PLANT MOBILE DOMAIN-CONTAINING PROTEIN"/>
    <property type="match status" value="1"/>
</dbReference>
<evidence type="ECO:0000256" key="1">
    <source>
        <dbReference type="SAM" id="MobiDB-lite"/>
    </source>
</evidence>
<feature type="compositionally biased region" description="Polar residues" evidence="1">
    <location>
        <begin position="393"/>
        <end position="413"/>
    </location>
</feature>
<keyword evidence="3" id="KW-1185">Reference proteome</keyword>
<comment type="caution">
    <text evidence="2">The sequence shown here is derived from an EMBL/GenBank/DDBJ whole genome shotgun (WGS) entry which is preliminary data.</text>
</comment>
<dbReference type="Proteomes" id="UP001153076">
    <property type="component" value="Unassembled WGS sequence"/>
</dbReference>
<dbReference type="PANTHER" id="PTHR34835">
    <property type="entry name" value="OS07G0283600 PROTEIN-RELATED"/>
    <property type="match status" value="1"/>
</dbReference>
<evidence type="ECO:0000313" key="3">
    <source>
        <dbReference type="Proteomes" id="UP001153076"/>
    </source>
</evidence>
<feature type="region of interest" description="Disordered" evidence="1">
    <location>
        <begin position="466"/>
        <end position="498"/>
    </location>
</feature>
<feature type="compositionally biased region" description="Polar residues" evidence="1">
    <location>
        <begin position="487"/>
        <end position="498"/>
    </location>
</feature>
<evidence type="ECO:0000313" key="2">
    <source>
        <dbReference type="EMBL" id="KAJ8422870.1"/>
    </source>
</evidence>
<reference evidence="2" key="1">
    <citation type="submission" date="2022-04" db="EMBL/GenBank/DDBJ databases">
        <title>Carnegiea gigantea Genome sequencing and assembly v2.</title>
        <authorList>
            <person name="Copetti D."/>
            <person name="Sanderson M.J."/>
            <person name="Burquez A."/>
            <person name="Wojciechowski M.F."/>
        </authorList>
    </citation>
    <scope>NUCLEOTIDE SEQUENCE</scope>
    <source>
        <strain evidence="2">SGP5-SGP5p</strain>
        <tissue evidence="2">Aerial part</tissue>
    </source>
</reference>
<proteinExistence type="predicted"/>
<gene>
    <name evidence="2" type="ORF">Cgig2_010270</name>
</gene>
<sequence>MTSSSINKRGAWLLSAVVGQMRKKGERSEKGEDLGGQEGCKWWHMVWLLGDGLHRNQYVAAPGGFQRMGVCGWALKEEEEEEHGKQITCTVFRSFEQYAYRTRFERYCYNKADDSWGSAIDEQKRDITELGFAFLLTLKVDKIPSRLARWLVQNFDTCRRAVKLASNEELRSSEEDVYLTMGFPRGTKPVQEAKKSDKGEYTRVLDEWKAQWAGALPKTHQVLSQMKNQRQGGDMFKRNFIVYVVTTLVKGQQTLCINDFFRSANVLLYLCYVDRVMCKKGMISKEFLILANWTSKDLWAQINFELESCQGFGKGIEDDRIKAPDTPSLYIQEEEADIKAKKACVQKISRSMKNFPRSVIEVVDAVSEAQQVFPASTQMDKVQAGNIQGHGWSIQTQPGDANAGHQATPSSQDDGLFASDPSFWDACVELAKTYEKTSGIACPGTFTPPGFDLGFDFRLSQSVQVESPNQGGSGVAGGIGSGGHSSPNPQIDRSPHSSLESLLGDSVGDWLPPKKKMPTPHFRSPFFVRHIDVMKSLTIREKQVSNWAFLPLEEVHYNSELLFTDANFNITRSVIRTLGCGDELDHAFVLCESLRMLNPTLRP</sequence>
<dbReference type="OrthoDB" id="1741703at2759"/>
<feature type="compositionally biased region" description="Gly residues" evidence="1">
    <location>
        <begin position="471"/>
        <end position="483"/>
    </location>
</feature>
<organism evidence="2 3">
    <name type="scientific">Carnegiea gigantea</name>
    <dbReference type="NCBI Taxonomy" id="171969"/>
    <lineage>
        <taxon>Eukaryota</taxon>
        <taxon>Viridiplantae</taxon>
        <taxon>Streptophyta</taxon>
        <taxon>Embryophyta</taxon>
        <taxon>Tracheophyta</taxon>
        <taxon>Spermatophyta</taxon>
        <taxon>Magnoliopsida</taxon>
        <taxon>eudicotyledons</taxon>
        <taxon>Gunneridae</taxon>
        <taxon>Pentapetalae</taxon>
        <taxon>Caryophyllales</taxon>
        <taxon>Cactineae</taxon>
        <taxon>Cactaceae</taxon>
        <taxon>Cactoideae</taxon>
        <taxon>Echinocereeae</taxon>
        <taxon>Carnegiea</taxon>
    </lineage>
</organism>
<dbReference type="EMBL" id="JAKOGI010002125">
    <property type="protein sequence ID" value="KAJ8422870.1"/>
    <property type="molecule type" value="Genomic_DNA"/>
</dbReference>
<accession>A0A9Q1JLI8</accession>
<feature type="region of interest" description="Disordered" evidence="1">
    <location>
        <begin position="390"/>
        <end position="416"/>
    </location>
</feature>